<evidence type="ECO:0000256" key="4">
    <source>
        <dbReference type="ARBA" id="ARBA00022475"/>
    </source>
</evidence>
<evidence type="ECO:0000256" key="9">
    <source>
        <dbReference type="SAM" id="Phobius"/>
    </source>
</evidence>
<dbReference type="EMBL" id="CP026604">
    <property type="protein sequence ID" value="AWB68394.1"/>
    <property type="molecule type" value="Genomic_DNA"/>
</dbReference>
<evidence type="ECO:0000256" key="6">
    <source>
        <dbReference type="ARBA" id="ARBA00022692"/>
    </source>
</evidence>
<feature type="transmembrane region" description="Helical" evidence="9">
    <location>
        <begin position="12"/>
        <end position="31"/>
    </location>
</feature>
<evidence type="ECO:0008006" key="12">
    <source>
        <dbReference type="Google" id="ProtNLM"/>
    </source>
</evidence>
<dbReference type="PANTHER" id="PTHR34308">
    <property type="entry name" value="COBALAMIN BIOSYNTHESIS PROTEIN CBIB"/>
    <property type="match status" value="1"/>
</dbReference>
<dbReference type="InterPro" id="IPR004485">
    <property type="entry name" value="Cobalamin_biosynth_CobD/CbiB"/>
</dbReference>
<keyword evidence="6 9" id="KW-0812">Transmembrane</keyword>
<evidence type="ECO:0000256" key="5">
    <source>
        <dbReference type="ARBA" id="ARBA00022573"/>
    </source>
</evidence>
<feature type="transmembrane region" description="Helical" evidence="9">
    <location>
        <begin position="161"/>
        <end position="185"/>
    </location>
</feature>
<protein>
    <recommendedName>
        <fullName evidence="12">Adenosylcobinamide-phosphate synthase</fullName>
    </recommendedName>
</protein>
<dbReference type="GO" id="GO:0009236">
    <property type="term" value="P:cobalamin biosynthetic process"/>
    <property type="evidence" value="ECO:0007669"/>
    <property type="project" value="UniProtKB-UniPathway"/>
</dbReference>
<proteinExistence type="inferred from homology"/>
<name>A0A2S0VVZ6_9ALTE</name>
<feature type="transmembrane region" description="Helical" evidence="9">
    <location>
        <begin position="297"/>
        <end position="321"/>
    </location>
</feature>
<comment type="subcellular location">
    <subcellularLocation>
        <location evidence="1">Cell membrane</location>
        <topology evidence="1">Multi-pass membrane protein</topology>
    </subcellularLocation>
</comment>
<dbReference type="PANTHER" id="PTHR34308:SF1">
    <property type="entry name" value="COBALAMIN BIOSYNTHESIS PROTEIN CBIB"/>
    <property type="match status" value="1"/>
</dbReference>
<evidence type="ECO:0000313" key="10">
    <source>
        <dbReference type="EMBL" id="AWB68394.1"/>
    </source>
</evidence>
<dbReference type="OrthoDB" id="5586491at2"/>
<evidence type="ECO:0000256" key="3">
    <source>
        <dbReference type="ARBA" id="ARBA00006263"/>
    </source>
</evidence>
<keyword evidence="7 9" id="KW-1133">Transmembrane helix</keyword>
<keyword evidence="11" id="KW-1185">Reference proteome</keyword>
<dbReference type="GO" id="GO:0048472">
    <property type="term" value="F:threonine-phosphate decarboxylase activity"/>
    <property type="evidence" value="ECO:0007669"/>
    <property type="project" value="InterPro"/>
</dbReference>
<accession>A0A2S0VVZ6</accession>
<sequence>MNAIFDTWPQPLLYLGVLLAVVLLDVFLTIPEKAHPLTFFRVIAERLTAKVFPDPSRPAFQQKIAGALAILVATVPWVIMIFLSVQFTEYPWFFEGLILWLCLGLKPCWSDIKKAELALRKEQKILARDRLNDWVLRRTDNLSAIGIAKACCEALLLRNLYFYQTLILCFILFGAYWTLALRLLLELHLVANGKTTRFRYFAKAIDSTCHILLYIPCKINALTLTIKGGLIKGVAIAFSASKSWPYTNSLWYLSIAAQAINTRLGGPIYYGQVKTQRPHLGEHNPQPNWQTIRHCRFLVIAANSLMLLIIVVTSLFLSLIVKN</sequence>
<evidence type="ECO:0000256" key="1">
    <source>
        <dbReference type="ARBA" id="ARBA00004651"/>
    </source>
</evidence>
<dbReference type="UniPathway" id="UPA00148"/>
<gene>
    <name evidence="10" type="ORF">C2869_19165</name>
</gene>
<organism evidence="10 11">
    <name type="scientific">Saccharobesus litoralis</name>
    <dbReference type="NCBI Taxonomy" id="2172099"/>
    <lineage>
        <taxon>Bacteria</taxon>
        <taxon>Pseudomonadati</taxon>
        <taxon>Pseudomonadota</taxon>
        <taxon>Gammaproteobacteria</taxon>
        <taxon>Alteromonadales</taxon>
        <taxon>Alteromonadaceae</taxon>
        <taxon>Saccharobesus</taxon>
    </lineage>
</organism>
<evidence type="ECO:0000256" key="7">
    <source>
        <dbReference type="ARBA" id="ARBA00022989"/>
    </source>
</evidence>
<dbReference type="Pfam" id="PF03186">
    <property type="entry name" value="CobD_Cbib"/>
    <property type="match status" value="1"/>
</dbReference>
<comment type="similarity">
    <text evidence="3">Belongs to the CobD/CbiB family.</text>
</comment>
<dbReference type="KEGG" id="cate:C2869_19165"/>
<feature type="transmembrane region" description="Helical" evidence="9">
    <location>
        <begin position="64"/>
        <end position="85"/>
    </location>
</feature>
<dbReference type="RefSeq" id="WP_108604454.1">
    <property type="nucleotide sequence ID" value="NZ_CP026604.1"/>
</dbReference>
<dbReference type="AlphaFoldDB" id="A0A2S0VVZ6"/>
<comment type="pathway">
    <text evidence="2">Cofactor biosynthesis; adenosylcobalamin biosynthesis.</text>
</comment>
<dbReference type="GO" id="GO:0005886">
    <property type="term" value="C:plasma membrane"/>
    <property type="evidence" value="ECO:0007669"/>
    <property type="project" value="UniProtKB-SubCell"/>
</dbReference>
<reference evidence="10 11" key="1">
    <citation type="submission" date="2018-01" db="EMBL/GenBank/DDBJ databases">
        <title>Genome sequence of a Cantenovulum-like bacteria.</title>
        <authorList>
            <person name="Tan W.R."/>
            <person name="Lau N.-S."/>
            <person name="Go F."/>
            <person name="Amirul A.-A.A."/>
        </authorList>
    </citation>
    <scope>NUCLEOTIDE SEQUENCE [LARGE SCALE GENOMIC DNA]</scope>
    <source>
        <strain evidence="10 11">CCB-QB4</strain>
    </source>
</reference>
<keyword evidence="5" id="KW-0169">Cobalamin biosynthesis</keyword>
<keyword evidence="8 9" id="KW-0472">Membrane</keyword>
<evidence type="ECO:0000256" key="2">
    <source>
        <dbReference type="ARBA" id="ARBA00004953"/>
    </source>
</evidence>
<evidence type="ECO:0000313" key="11">
    <source>
        <dbReference type="Proteomes" id="UP000244441"/>
    </source>
</evidence>
<dbReference type="Proteomes" id="UP000244441">
    <property type="component" value="Chromosome"/>
</dbReference>
<evidence type="ECO:0000256" key="8">
    <source>
        <dbReference type="ARBA" id="ARBA00023136"/>
    </source>
</evidence>
<keyword evidence="4" id="KW-1003">Cell membrane</keyword>